<dbReference type="Pfam" id="PF00583">
    <property type="entry name" value="Acetyltransf_1"/>
    <property type="match status" value="1"/>
</dbReference>
<dbReference type="RefSeq" id="WP_377458301.1">
    <property type="nucleotide sequence ID" value="NZ_JBHLUB010000021.1"/>
</dbReference>
<accession>A0ABV6P911</accession>
<dbReference type="Proteomes" id="UP001589862">
    <property type="component" value="Unassembled WGS sequence"/>
</dbReference>
<keyword evidence="3" id="KW-1185">Reference proteome</keyword>
<evidence type="ECO:0000259" key="1">
    <source>
        <dbReference type="PROSITE" id="PS51186"/>
    </source>
</evidence>
<protein>
    <submittedName>
        <fullName evidence="2">GNAT family N-acetyltransferase</fullName>
    </submittedName>
</protein>
<dbReference type="EMBL" id="JBHLUB010000021">
    <property type="protein sequence ID" value="MFC0581611.1"/>
    <property type="molecule type" value="Genomic_DNA"/>
</dbReference>
<evidence type="ECO:0000313" key="3">
    <source>
        <dbReference type="Proteomes" id="UP001589862"/>
    </source>
</evidence>
<comment type="caution">
    <text evidence="2">The sequence shown here is derived from an EMBL/GenBank/DDBJ whole genome shotgun (WGS) entry which is preliminary data.</text>
</comment>
<dbReference type="PROSITE" id="PS51186">
    <property type="entry name" value="GNAT"/>
    <property type="match status" value="1"/>
</dbReference>
<dbReference type="InterPro" id="IPR000182">
    <property type="entry name" value="GNAT_dom"/>
</dbReference>
<dbReference type="InterPro" id="IPR016181">
    <property type="entry name" value="Acyl_CoA_acyltransferase"/>
</dbReference>
<sequence length="235" mass="25209">MVDNQPEELEELAHVRSILHFAWEQAIVQEPALLIAHWHELGPYPEILEYSAHPGWFAQAAARHHPEELVLSSMLAALVIPRGGRVLTEELIHTLAEPPEFAFSDSVAVSTDPSLLTQLHAQTPADDAVEVGTADLDHVFVLCTKDGSPLAVAGWKVFQQVVADIRVLVPPALRNKSLGAYAAAVAIGEAYDSGLVPQARVRVGNSTALKLASKLGFRLLGTVSAAFPGEQTGPL</sequence>
<organism evidence="2 3">
    <name type="scientific">Micrococcoides hystricis</name>
    <dbReference type="NCBI Taxonomy" id="1572761"/>
    <lineage>
        <taxon>Bacteria</taxon>
        <taxon>Bacillati</taxon>
        <taxon>Actinomycetota</taxon>
        <taxon>Actinomycetes</taxon>
        <taxon>Micrococcales</taxon>
        <taxon>Micrococcaceae</taxon>
        <taxon>Micrococcoides</taxon>
    </lineage>
</organism>
<gene>
    <name evidence="2" type="ORF">ACFFFR_04320</name>
</gene>
<reference evidence="2 3" key="1">
    <citation type="submission" date="2024-09" db="EMBL/GenBank/DDBJ databases">
        <authorList>
            <person name="Sun Q."/>
            <person name="Mori K."/>
        </authorList>
    </citation>
    <scope>NUCLEOTIDE SEQUENCE [LARGE SCALE GENOMIC DNA]</scope>
    <source>
        <strain evidence="2 3">NCAIM B.02604</strain>
    </source>
</reference>
<proteinExistence type="predicted"/>
<dbReference type="Gene3D" id="3.40.630.30">
    <property type="match status" value="1"/>
</dbReference>
<feature type="domain" description="N-acetyltransferase" evidence="1">
    <location>
        <begin position="82"/>
        <end position="235"/>
    </location>
</feature>
<evidence type="ECO:0000313" key="2">
    <source>
        <dbReference type="EMBL" id="MFC0581611.1"/>
    </source>
</evidence>
<dbReference type="SUPFAM" id="SSF55729">
    <property type="entry name" value="Acyl-CoA N-acyltransferases (Nat)"/>
    <property type="match status" value="1"/>
</dbReference>
<name>A0ABV6P911_9MICC</name>